<organism evidence="1 2">
    <name type="scientific">Moraxella nasicaprae</name>
    <dbReference type="NCBI Taxonomy" id="2904122"/>
    <lineage>
        <taxon>Bacteria</taxon>
        <taxon>Pseudomonadati</taxon>
        <taxon>Pseudomonadota</taxon>
        <taxon>Gammaproteobacteria</taxon>
        <taxon>Moraxellales</taxon>
        <taxon>Moraxellaceae</taxon>
        <taxon>Moraxella</taxon>
    </lineage>
</organism>
<evidence type="ECO:0000313" key="2">
    <source>
        <dbReference type="Proteomes" id="UP001063782"/>
    </source>
</evidence>
<dbReference type="EMBL" id="CP089977">
    <property type="protein sequence ID" value="UXZ04721.1"/>
    <property type="molecule type" value="Genomic_DNA"/>
</dbReference>
<keyword evidence="2" id="KW-1185">Reference proteome</keyword>
<accession>A0ABY6F3Q6</accession>
<name>A0ABY6F3Q6_9GAMM</name>
<proteinExistence type="predicted"/>
<sequence length="278" mass="31675">MGKISDLAYNIGISLNQGDINTHRQAITPTAQTLQGLSTEDRLAYHAQNQALLDANQEQLKGEKDNGDGVWNNRYIPPLINTNNPNARRWNVNNNPHALTVRREIEVIRQTYPNFGGIQQITNGPVTRREAAEYTAFRMFIRHGTNQTHSNHNAAYDAFRASPYYQNLNRPNSTQLNIGLNNANYNVARHEQINNRVISFGQNSNQINHTWRHLEAKGISRHIAEPAIRNDLGRRDLNSIPIGITKGFKITINGQQVQYYIHRIGVNQYNIGRSHVKR</sequence>
<protein>
    <submittedName>
        <fullName evidence="1">Uncharacterized protein</fullName>
    </submittedName>
</protein>
<reference evidence="1" key="1">
    <citation type="submission" date="2021-12" db="EMBL/GenBank/DDBJ databases">
        <title>taxonomy of Moraxella sp. ZY201224.</title>
        <authorList>
            <person name="Li F."/>
        </authorList>
    </citation>
    <scope>NUCLEOTIDE SEQUENCE</scope>
    <source>
        <strain evidence="1">ZY201224</strain>
    </source>
</reference>
<dbReference type="RefSeq" id="WP_263076213.1">
    <property type="nucleotide sequence ID" value="NZ_CP089977.1"/>
</dbReference>
<dbReference type="Proteomes" id="UP001063782">
    <property type="component" value="Chromosome"/>
</dbReference>
<evidence type="ECO:0000313" key="1">
    <source>
        <dbReference type="EMBL" id="UXZ04721.1"/>
    </source>
</evidence>
<gene>
    <name evidence="1" type="ORF">LU297_09185</name>
</gene>